<evidence type="ECO:0000313" key="2">
    <source>
        <dbReference type="EMBL" id="KAJ9144407.1"/>
    </source>
</evidence>
<dbReference type="InterPro" id="IPR001736">
    <property type="entry name" value="PLipase_D/transphosphatidylase"/>
</dbReference>
<dbReference type="Proteomes" id="UP001174691">
    <property type="component" value="Unassembled WGS sequence"/>
</dbReference>
<accession>A0AA38RET5</accession>
<comment type="caution">
    <text evidence="2">The sequence shown here is derived from an EMBL/GenBank/DDBJ whole genome shotgun (WGS) entry which is preliminary data.</text>
</comment>
<dbReference type="PANTHER" id="PTHR21248">
    <property type="entry name" value="CARDIOLIPIN SYNTHASE"/>
    <property type="match status" value="1"/>
</dbReference>
<dbReference type="PANTHER" id="PTHR21248:SF11">
    <property type="entry name" value="PLD PHOSPHODIESTERASE DOMAIN-CONTAINING PROTEIN"/>
    <property type="match status" value="1"/>
</dbReference>
<dbReference type="SUPFAM" id="SSF56024">
    <property type="entry name" value="Phospholipase D/nuclease"/>
    <property type="match status" value="2"/>
</dbReference>
<feature type="domain" description="PLD phosphodiesterase" evidence="1">
    <location>
        <begin position="173"/>
        <end position="200"/>
    </location>
</feature>
<keyword evidence="3" id="KW-1185">Reference proteome</keyword>
<gene>
    <name evidence="2" type="ORF">NKR19_g6443</name>
</gene>
<dbReference type="EMBL" id="JANBVN010000099">
    <property type="protein sequence ID" value="KAJ9144407.1"/>
    <property type="molecule type" value="Genomic_DNA"/>
</dbReference>
<feature type="domain" description="PLD phosphodiesterase" evidence="1">
    <location>
        <begin position="443"/>
        <end position="465"/>
    </location>
</feature>
<protein>
    <submittedName>
        <fullName evidence="2">Phospholipase D/nuclease</fullName>
    </submittedName>
</protein>
<dbReference type="PROSITE" id="PS50035">
    <property type="entry name" value="PLD"/>
    <property type="match status" value="2"/>
</dbReference>
<dbReference type="SMART" id="SM00155">
    <property type="entry name" value="PLDc"/>
    <property type="match status" value="2"/>
</dbReference>
<dbReference type="GO" id="GO:0030572">
    <property type="term" value="F:phosphatidyltransferase activity"/>
    <property type="evidence" value="ECO:0007669"/>
    <property type="project" value="UniProtKB-ARBA"/>
</dbReference>
<reference evidence="2" key="1">
    <citation type="submission" date="2022-07" db="EMBL/GenBank/DDBJ databases">
        <title>Fungi with potential for degradation of polypropylene.</title>
        <authorList>
            <person name="Gostincar C."/>
        </authorList>
    </citation>
    <scope>NUCLEOTIDE SEQUENCE</scope>
    <source>
        <strain evidence="2">EXF-13287</strain>
    </source>
</reference>
<evidence type="ECO:0000313" key="3">
    <source>
        <dbReference type="Proteomes" id="UP001174691"/>
    </source>
</evidence>
<evidence type="ECO:0000259" key="1">
    <source>
        <dbReference type="PROSITE" id="PS50035"/>
    </source>
</evidence>
<sequence length="504" mass="54977">MNGRSAFSQELIKKLQSRSIPAAADELPSYNAANASDVDLLVSSSTPVRVQLGTGADIFTTTLIPAILAARLEVILVTCFWAKSKTLSALGEALDRLAAHRRGLIDDRGDIRPLRIHICFSSRSILQKLFHTSSRQGYTYPPPSWSKVLGLPAAEVLAAGHIDLQVKTLFFLPFSVMHPKFLIIDRRRAFIPSCNVSWEPWLEGCVEIEGPAVVGLLDFYARTWKRDLGELPPFPDASQHLASAPPPQQEAILSTIHQHEPLSSSVSSPVLTVILPSSHHRNPSFRPFPWQAAPPPPSTPLNVTMLHLIGSSLHSIYVQTPNLTCGPVISALLDALGRGVDVTIVTSRNMMLLEQLLTAGTTTSWCIRSLLRRYKSMISKAAGPAPGPSPEAGVALESDLEAQPPRPGRLRISYFQPRQASNSTIPPRHHGIPVALEEPVHSHLKLTIVDGEYTVLGSGNMDRASWYTSQELGVLFQSRDLAAVTMRAVSRALEGRLDTIFDGA</sequence>
<dbReference type="AlphaFoldDB" id="A0AA38RET5"/>
<dbReference type="Gene3D" id="3.30.870.10">
    <property type="entry name" value="Endonuclease Chain A"/>
    <property type="match status" value="2"/>
</dbReference>
<name>A0AA38RET5_9PEZI</name>
<dbReference type="CDD" id="cd00138">
    <property type="entry name" value="PLDc_SF"/>
    <property type="match status" value="1"/>
</dbReference>
<proteinExistence type="predicted"/>
<dbReference type="GO" id="GO:0032049">
    <property type="term" value="P:cardiolipin biosynthetic process"/>
    <property type="evidence" value="ECO:0007669"/>
    <property type="project" value="UniProtKB-ARBA"/>
</dbReference>
<organism evidence="2 3">
    <name type="scientific">Coniochaeta hoffmannii</name>
    <dbReference type="NCBI Taxonomy" id="91930"/>
    <lineage>
        <taxon>Eukaryota</taxon>
        <taxon>Fungi</taxon>
        <taxon>Dikarya</taxon>
        <taxon>Ascomycota</taxon>
        <taxon>Pezizomycotina</taxon>
        <taxon>Sordariomycetes</taxon>
        <taxon>Sordariomycetidae</taxon>
        <taxon>Coniochaetales</taxon>
        <taxon>Coniochaetaceae</taxon>
        <taxon>Coniochaeta</taxon>
    </lineage>
</organism>
<dbReference type="Pfam" id="PF13091">
    <property type="entry name" value="PLDc_2"/>
    <property type="match status" value="1"/>
</dbReference>
<dbReference type="InterPro" id="IPR025202">
    <property type="entry name" value="PLD-like_dom"/>
</dbReference>